<feature type="transmembrane region" description="Helical" evidence="1">
    <location>
        <begin position="212"/>
        <end position="234"/>
    </location>
</feature>
<proteinExistence type="predicted"/>
<evidence type="ECO:0000313" key="3">
    <source>
        <dbReference type="Proteomes" id="UP000053776"/>
    </source>
</evidence>
<keyword evidence="1" id="KW-0472">Membrane</keyword>
<evidence type="ECO:0000256" key="1">
    <source>
        <dbReference type="SAM" id="Phobius"/>
    </source>
</evidence>
<evidence type="ECO:0000313" key="2">
    <source>
        <dbReference type="EMBL" id="KMZ92307.1"/>
    </source>
</evidence>
<reference evidence="2 3" key="1">
    <citation type="submission" date="2011-08" db="EMBL/GenBank/DDBJ databases">
        <title>The Genome Sequence of Plasmodium vivax Mauritania I.</title>
        <authorList>
            <consortium name="The Broad Institute Genome Sequencing Platform"/>
            <consortium name="The Broad Institute Genome Sequencing Center for Infectious Disease"/>
            <person name="Neafsey D."/>
            <person name="Carlton J."/>
            <person name="Barnwell J."/>
            <person name="Collins W."/>
            <person name="Escalante A."/>
            <person name="Mullikin J."/>
            <person name="Saul A."/>
            <person name="Guigo R."/>
            <person name="Camara F."/>
            <person name="Young S.K."/>
            <person name="Zeng Q."/>
            <person name="Gargeya S."/>
            <person name="Fitzgerald M."/>
            <person name="Haas B."/>
            <person name="Abouelleil A."/>
            <person name="Alvarado L."/>
            <person name="Arachchi H.M."/>
            <person name="Berlin A."/>
            <person name="Brown A."/>
            <person name="Chapman S.B."/>
            <person name="Chen Z."/>
            <person name="Dunbar C."/>
            <person name="Freedman E."/>
            <person name="Gearin G."/>
            <person name="Gellesch M."/>
            <person name="Goldberg J."/>
            <person name="Griggs A."/>
            <person name="Gujja S."/>
            <person name="Heiman D."/>
            <person name="Howarth C."/>
            <person name="Larson L."/>
            <person name="Lui A."/>
            <person name="MacDonald P.J.P."/>
            <person name="Montmayeur A."/>
            <person name="Murphy C."/>
            <person name="Neiman D."/>
            <person name="Pearson M."/>
            <person name="Priest M."/>
            <person name="Roberts A."/>
            <person name="Saif S."/>
            <person name="Shea T."/>
            <person name="Shenoy N."/>
            <person name="Sisk P."/>
            <person name="Stolte C."/>
            <person name="Sykes S."/>
            <person name="Wortman J."/>
            <person name="Nusbaum C."/>
            <person name="Birren B."/>
        </authorList>
    </citation>
    <scope>NUCLEOTIDE SEQUENCE [LARGE SCALE GENOMIC DNA]</scope>
    <source>
        <strain evidence="2 3">Mauritania I</strain>
    </source>
</reference>
<gene>
    <name evidence="2" type="ORF">PVMG_03662</name>
</gene>
<accession>A0A0J9TCA6</accession>
<dbReference type="Proteomes" id="UP000053776">
    <property type="component" value="Unassembled WGS sequence"/>
</dbReference>
<dbReference type="OrthoDB" id="10385959at2759"/>
<protein>
    <submittedName>
        <fullName evidence="2">Uncharacterized protein</fullName>
    </submittedName>
</protein>
<keyword evidence="1" id="KW-1133">Transmembrane helix</keyword>
<organism evidence="2 3">
    <name type="scientific">Plasmodium vivax Mauritania I</name>
    <dbReference type="NCBI Taxonomy" id="1035515"/>
    <lineage>
        <taxon>Eukaryota</taxon>
        <taxon>Sar</taxon>
        <taxon>Alveolata</taxon>
        <taxon>Apicomplexa</taxon>
        <taxon>Aconoidasida</taxon>
        <taxon>Haemosporida</taxon>
        <taxon>Plasmodiidae</taxon>
        <taxon>Plasmodium</taxon>
        <taxon>Plasmodium (Plasmodium)</taxon>
    </lineage>
</organism>
<name>A0A0J9TCA6_PLAVI</name>
<keyword evidence="1" id="KW-0812">Transmembrane</keyword>
<sequence>MTFYCKEINKTNTKENEFEPKCGTEIFKTYYIQWDHAIKNYLDHINKINDPVLRYISIYFVQYYIDGHKIFSNGIKRHTDGACLYLKQWLLKQKDLFTYGGLYKTKVELWKEKIPTLWKTLMKDYSTSGNNDPNSWCNYYELTQEASFPPGVNFPNFEKVISHEPRSKDSSLPSVKMESTCPPCQPPVIFAQTDQHPETYQAPPAADRTKNLAVTSGFTAAGTLGTLFFLYRVINKQ</sequence>
<dbReference type="EMBL" id="KQ235069">
    <property type="protein sequence ID" value="KMZ92307.1"/>
    <property type="molecule type" value="Genomic_DNA"/>
</dbReference>
<dbReference type="AlphaFoldDB" id="A0A0J9TCA6"/>